<feature type="binding site" evidence="3">
    <location>
        <begin position="125"/>
        <end position="128"/>
    </location>
    <ligand>
        <name>GTP</name>
        <dbReference type="ChEBI" id="CHEBI:37565"/>
    </ligand>
</feature>
<dbReference type="OMA" id="ENSKMEC"/>
<feature type="binding site" evidence="4">
    <location>
        <position position="30"/>
    </location>
    <ligand>
        <name>Mg(2+)</name>
        <dbReference type="ChEBI" id="CHEBI:18420"/>
    </ligand>
</feature>
<dbReference type="NCBIfam" id="TIGR00231">
    <property type="entry name" value="small_GTP"/>
    <property type="match status" value="1"/>
</dbReference>
<keyword evidence="4" id="KW-0460">Magnesium</keyword>
<keyword evidence="1 3" id="KW-0547">Nucleotide-binding</keyword>
<dbReference type="InterPro" id="IPR005225">
    <property type="entry name" value="Small_GTP-bd"/>
</dbReference>
<dbReference type="PROSITE" id="PS51419">
    <property type="entry name" value="RAB"/>
    <property type="match status" value="1"/>
</dbReference>
<keyword evidence="2 3" id="KW-0342">GTP-binding</keyword>
<dbReference type="OrthoDB" id="2011769at2759"/>
<sequence length="179" mass="19919">MGNLVEKLKNFFTSSNMEIVMIGIENSGKTTILNQLSLGEASVTAPTIGLNVKQFKKGGVKMKMWDIGGQTQYRPEWGLYTRGVNAILFVVDSANRDTLSISKRELHTLLEDTELSNIPILVIGNKVDIQGHMNEQDIIQGMNLDYITSNPWVVVMVSALRGDNIPAIVDWLVKKSKKQ</sequence>
<protein>
    <submittedName>
        <fullName evidence="5">ADP-ribosylation factor(Arf)/Arf-like (ARL) small GTPase family protein</fullName>
    </submittedName>
</protein>
<dbReference type="Proteomes" id="UP000009168">
    <property type="component" value="Unassembled WGS sequence"/>
</dbReference>
<dbReference type="GeneID" id="7844332"/>
<evidence type="ECO:0000256" key="3">
    <source>
        <dbReference type="PIRSR" id="PIRSR606689-1"/>
    </source>
</evidence>
<evidence type="ECO:0000313" key="5">
    <source>
        <dbReference type="EMBL" id="EAR88620.1"/>
    </source>
</evidence>
<gene>
    <name evidence="5" type="ORF">TTHERM_00185940</name>
</gene>
<dbReference type="SMART" id="SM00175">
    <property type="entry name" value="RAB"/>
    <property type="match status" value="1"/>
</dbReference>
<dbReference type="FunFam" id="3.40.50.300:FF:001120">
    <property type="entry name" value="ADP-ribosylation factor family"/>
    <property type="match status" value="1"/>
</dbReference>
<dbReference type="PANTHER" id="PTHR45732">
    <property type="entry name" value="ADP-RIBOSYLATION FACTOR-LIKE PROTEIN 8"/>
    <property type="match status" value="1"/>
</dbReference>
<accession>Q22T18</accession>
<dbReference type="Pfam" id="PF00025">
    <property type="entry name" value="Arf"/>
    <property type="match status" value="1"/>
</dbReference>
<reference evidence="6" key="1">
    <citation type="journal article" date="2006" name="PLoS Biol.">
        <title>Macronuclear genome sequence of the ciliate Tetrahymena thermophila, a model eukaryote.</title>
        <authorList>
            <person name="Eisen J.A."/>
            <person name="Coyne R.S."/>
            <person name="Wu M."/>
            <person name="Wu D."/>
            <person name="Thiagarajan M."/>
            <person name="Wortman J.R."/>
            <person name="Badger J.H."/>
            <person name="Ren Q."/>
            <person name="Amedeo P."/>
            <person name="Jones K.M."/>
            <person name="Tallon L.J."/>
            <person name="Delcher A.L."/>
            <person name="Salzberg S.L."/>
            <person name="Silva J.C."/>
            <person name="Haas B.J."/>
            <person name="Majoros W.H."/>
            <person name="Farzad M."/>
            <person name="Carlton J.M."/>
            <person name="Smith R.K. Jr."/>
            <person name="Garg J."/>
            <person name="Pearlman R.E."/>
            <person name="Karrer K.M."/>
            <person name="Sun L."/>
            <person name="Manning G."/>
            <person name="Elde N.C."/>
            <person name="Turkewitz A.P."/>
            <person name="Asai D.J."/>
            <person name="Wilkes D.E."/>
            <person name="Wang Y."/>
            <person name="Cai H."/>
            <person name="Collins K."/>
            <person name="Stewart B.A."/>
            <person name="Lee S.R."/>
            <person name="Wilamowska K."/>
            <person name="Weinberg Z."/>
            <person name="Ruzzo W.L."/>
            <person name="Wloga D."/>
            <person name="Gaertig J."/>
            <person name="Frankel J."/>
            <person name="Tsao C.-C."/>
            <person name="Gorovsky M.A."/>
            <person name="Keeling P.J."/>
            <person name="Waller R.F."/>
            <person name="Patron N.J."/>
            <person name="Cherry J.M."/>
            <person name="Stover N.A."/>
            <person name="Krieger C.J."/>
            <person name="del Toro C."/>
            <person name="Ryder H.F."/>
            <person name="Williamson S.C."/>
            <person name="Barbeau R.A."/>
            <person name="Hamilton E.P."/>
            <person name="Orias E."/>
        </authorList>
    </citation>
    <scope>NUCLEOTIDE SEQUENCE [LARGE SCALE GENOMIC DNA]</scope>
    <source>
        <strain evidence="6">SB210</strain>
    </source>
</reference>
<dbReference type="KEGG" id="tet:TTHERM_00185940"/>
<dbReference type="EMBL" id="GG662840">
    <property type="protein sequence ID" value="EAR88620.1"/>
    <property type="molecule type" value="Genomic_DNA"/>
</dbReference>
<dbReference type="SMART" id="SM00177">
    <property type="entry name" value="ARF"/>
    <property type="match status" value="1"/>
</dbReference>
<dbReference type="PANTHER" id="PTHR45732:SF2">
    <property type="entry name" value="ADP-RIBOSYLATION FACTOR LIKE PROTEIN"/>
    <property type="match status" value="1"/>
</dbReference>
<dbReference type="AlphaFoldDB" id="Q22T18"/>
<feature type="binding site" evidence="3">
    <location>
        <begin position="23"/>
        <end position="30"/>
    </location>
    <ligand>
        <name>GTP</name>
        <dbReference type="ChEBI" id="CHEBI:37565"/>
    </ligand>
</feature>
<dbReference type="STRING" id="312017.Q22T18"/>
<dbReference type="SMART" id="SM00178">
    <property type="entry name" value="SAR"/>
    <property type="match status" value="1"/>
</dbReference>
<dbReference type="GO" id="GO:0005525">
    <property type="term" value="F:GTP binding"/>
    <property type="evidence" value="ECO:0007669"/>
    <property type="project" value="UniProtKB-KW"/>
</dbReference>
<dbReference type="GO" id="GO:0046872">
    <property type="term" value="F:metal ion binding"/>
    <property type="evidence" value="ECO:0007669"/>
    <property type="project" value="UniProtKB-KW"/>
</dbReference>
<dbReference type="PRINTS" id="PR00328">
    <property type="entry name" value="SAR1GTPBP"/>
</dbReference>
<dbReference type="SUPFAM" id="SSF52540">
    <property type="entry name" value="P-loop containing nucleoside triphosphate hydrolases"/>
    <property type="match status" value="1"/>
</dbReference>
<dbReference type="HOGENOM" id="CLU_040729_10_2_1"/>
<dbReference type="InParanoid" id="Q22T18"/>
<dbReference type="InterPro" id="IPR006689">
    <property type="entry name" value="Small_GTPase_ARF/SAR"/>
</dbReference>
<dbReference type="InterPro" id="IPR027417">
    <property type="entry name" value="P-loop_NTPase"/>
</dbReference>
<dbReference type="GO" id="GO:0003924">
    <property type="term" value="F:GTPase activity"/>
    <property type="evidence" value="ECO:0007669"/>
    <property type="project" value="InterPro"/>
</dbReference>
<evidence type="ECO:0000256" key="2">
    <source>
        <dbReference type="ARBA" id="ARBA00023134"/>
    </source>
</evidence>
<dbReference type="eggNOG" id="KOG0075">
    <property type="taxonomic scope" value="Eukaryota"/>
</dbReference>
<feature type="binding site" evidence="4">
    <location>
        <position position="47"/>
    </location>
    <ligand>
        <name>Mg(2+)</name>
        <dbReference type="ChEBI" id="CHEBI:18420"/>
    </ligand>
</feature>
<evidence type="ECO:0000313" key="6">
    <source>
        <dbReference type="Proteomes" id="UP000009168"/>
    </source>
</evidence>
<keyword evidence="6" id="KW-1185">Reference proteome</keyword>
<dbReference type="RefSeq" id="XP_001008865.1">
    <property type="nucleotide sequence ID" value="XM_001008865.3"/>
</dbReference>
<name>Q22T18_TETTS</name>
<dbReference type="Gene3D" id="3.40.50.300">
    <property type="entry name" value="P-loop containing nucleotide triphosphate hydrolases"/>
    <property type="match status" value="1"/>
</dbReference>
<evidence type="ECO:0000256" key="4">
    <source>
        <dbReference type="PIRSR" id="PIRSR606689-2"/>
    </source>
</evidence>
<proteinExistence type="predicted"/>
<dbReference type="PROSITE" id="PS51417">
    <property type="entry name" value="ARF"/>
    <property type="match status" value="1"/>
</dbReference>
<dbReference type="PROSITE" id="PS51422">
    <property type="entry name" value="SAR1"/>
    <property type="match status" value="1"/>
</dbReference>
<keyword evidence="4" id="KW-0479">Metal-binding</keyword>
<organism evidence="5 6">
    <name type="scientific">Tetrahymena thermophila (strain SB210)</name>
    <dbReference type="NCBI Taxonomy" id="312017"/>
    <lineage>
        <taxon>Eukaryota</taxon>
        <taxon>Sar</taxon>
        <taxon>Alveolata</taxon>
        <taxon>Ciliophora</taxon>
        <taxon>Intramacronucleata</taxon>
        <taxon>Oligohymenophorea</taxon>
        <taxon>Hymenostomatida</taxon>
        <taxon>Tetrahymenina</taxon>
        <taxon>Tetrahymenidae</taxon>
        <taxon>Tetrahymena</taxon>
    </lineage>
</organism>
<evidence type="ECO:0000256" key="1">
    <source>
        <dbReference type="ARBA" id="ARBA00022741"/>
    </source>
</evidence>
<feature type="binding site" evidence="3">
    <location>
        <position position="69"/>
    </location>
    <ligand>
        <name>GTP</name>
        <dbReference type="ChEBI" id="CHEBI:37565"/>
    </ligand>
</feature>